<protein>
    <recommendedName>
        <fullName evidence="3">tRNA-binding domain-containing protein</fullName>
    </recommendedName>
</protein>
<proteinExistence type="predicted"/>
<comment type="caution">
    <text evidence="1">The sequence shown here is derived from an EMBL/GenBank/DDBJ whole genome shotgun (WGS) entry which is preliminary data.</text>
</comment>
<accession>A0A166EHC6</accession>
<sequence length="86" mass="9589">MTAEDKLASLMNDRLDFGESPLECRVYSKSKGIKLVVLGTEHQENPIKFTTNVKILKHIDVEVGNRVLVAFIQGKINKPIIVGVIK</sequence>
<gene>
    <name evidence="1" type="ORF">MBCUT_06920</name>
</gene>
<reference evidence="1 2" key="1">
    <citation type="submission" date="2016-04" db="EMBL/GenBank/DDBJ databases">
        <title>Genome sequence of Methanobrevibacter cuticularis DSM 11139.</title>
        <authorList>
            <person name="Poehlein A."/>
            <person name="Seedorf H."/>
            <person name="Daniel R."/>
        </authorList>
    </citation>
    <scope>NUCLEOTIDE SEQUENCE [LARGE SCALE GENOMIC DNA]</scope>
    <source>
        <strain evidence="1 2">DSM 11139</strain>
    </source>
</reference>
<evidence type="ECO:0008006" key="3">
    <source>
        <dbReference type="Google" id="ProtNLM"/>
    </source>
</evidence>
<dbReference type="Proteomes" id="UP000077275">
    <property type="component" value="Unassembled WGS sequence"/>
</dbReference>
<evidence type="ECO:0000313" key="1">
    <source>
        <dbReference type="EMBL" id="KZX16654.1"/>
    </source>
</evidence>
<organism evidence="1 2">
    <name type="scientific">Methanobrevibacter cuticularis</name>
    <dbReference type="NCBI Taxonomy" id="47311"/>
    <lineage>
        <taxon>Archaea</taxon>
        <taxon>Methanobacteriati</taxon>
        <taxon>Methanobacteriota</taxon>
        <taxon>Methanomada group</taxon>
        <taxon>Methanobacteria</taxon>
        <taxon>Methanobacteriales</taxon>
        <taxon>Methanobacteriaceae</taxon>
        <taxon>Methanobrevibacter</taxon>
    </lineage>
</organism>
<dbReference type="STRING" id="47311.MBCUT_06920"/>
<name>A0A166EHC6_9EURY</name>
<dbReference type="AlphaFoldDB" id="A0A166EHC6"/>
<keyword evidence="2" id="KW-1185">Reference proteome</keyword>
<dbReference type="EMBL" id="LWMW01000088">
    <property type="protein sequence ID" value="KZX16654.1"/>
    <property type="molecule type" value="Genomic_DNA"/>
</dbReference>
<dbReference type="PATRIC" id="fig|47311.3.peg.771"/>
<evidence type="ECO:0000313" key="2">
    <source>
        <dbReference type="Proteomes" id="UP000077275"/>
    </source>
</evidence>
<dbReference type="RefSeq" id="WP_067258947.1">
    <property type="nucleotide sequence ID" value="NZ_LWMW01000088.1"/>
</dbReference>